<evidence type="ECO:0000313" key="1">
    <source>
        <dbReference type="EMBL" id="TCI08181.1"/>
    </source>
</evidence>
<organism evidence="1 2">
    <name type="scientific">Dyella soli</name>
    <dbReference type="NCBI Taxonomy" id="522319"/>
    <lineage>
        <taxon>Bacteria</taxon>
        <taxon>Pseudomonadati</taxon>
        <taxon>Pseudomonadota</taxon>
        <taxon>Gammaproteobacteria</taxon>
        <taxon>Lysobacterales</taxon>
        <taxon>Rhodanobacteraceae</taxon>
        <taxon>Dyella</taxon>
    </lineage>
</organism>
<evidence type="ECO:0000313" key="2">
    <source>
        <dbReference type="Proteomes" id="UP000291822"/>
    </source>
</evidence>
<proteinExistence type="predicted"/>
<reference evidence="1 2" key="1">
    <citation type="submission" date="2019-02" db="EMBL/GenBank/DDBJ databases">
        <title>Dyella amyloliquefaciens sp. nov., isolated from forest soil.</title>
        <authorList>
            <person name="Gao Z.-H."/>
            <person name="Qiu L.-H."/>
        </authorList>
    </citation>
    <scope>NUCLEOTIDE SEQUENCE [LARGE SCALE GENOMIC DNA]</scope>
    <source>
        <strain evidence="1 2">KACC 12747</strain>
    </source>
</reference>
<comment type="caution">
    <text evidence="1">The sequence shown here is derived from an EMBL/GenBank/DDBJ whole genome shotgun (WGS) entry which is preliminary data.</text>
</comment>
<name>A0A4R0YNU3_9GAMM</name>
<sequence>MDGKFYVDFVSPVEFEYLAAEIRYQDQILCRIKIERPDKRLEIEFFAVLREPIEPVVAPLSDFIKLIGEVSEELVDARDRLDLASPESL</sequence>
<dbReference type="AlphaFoldDB" id="A0A4R0YNU3"/>
<keyword evidence="2" id="KW-1185">Reference proteome</keyword>
<dbReference type="EMBL" id="SJTG01000004">
    <property type="protein sequence ID" value="TCI08181.1"/>
    <property type="molecule type" value="Genomic_DNA"/>
</dbReference>
<protein>
    <submittedName>
        <fullName evidence="1">Uncharacterized protein</fullName>
    </submittedName>
</protein>
<dbReference type="Proteomes" id="UP000291822">
    <property type="component" value="Unassembled WGS sequence"/>
</dbReference>
<dbReference type="RefSeq" id="WP_131151877.1">
    <property type="nucleotide sequence ID" value="NZ_SJTG01000004.1"/>
</dbReference>
<accession>A0A4R0YNU3</accession>
<gene>
    <name evidence="1" type="ORF">EZM97_26385</name>
</gene>